<evidence type="ECO:0000313" key="1">
    <source>
        <dbReference type="EMBL" id="QHS98253.1"/>
    </source>
</evidence>
<organism evidence="1">
    <name type="scientific">viral metagenome</name>
    <dbReference type="NCBI Taxonomy" id="1070528"/>
    <lineage>
        <taxon>unclassified sequences</taxon>
        <taxon>metagenomes</taxon>
        <taxon>organismal metagenomes</taxon>
    </lineage>
</organism>
<sequence length="331" mass="39439">MNDTCVLIPSHITCIERIDSLIKCINSMKNQTINLDILLSISFENSELREQFIILLEGIDSNDKIGLLYIISQTKQSQFQHLFNLYGRYIYYNLVDEGFFSEDDGIMFDQTIQYKYILFCDDDDYYQYNRVDNIVSLLKQGNQCVCETKHYDEYEASINYHEYVYYGINVNLCATFFNFINQIDVHIFKHKFCDLLLSRFIQNNILEGRQKCAYVYENLYVQNRHFCNSVTSRILKKNKENGKERHTDFETFVTRLNEDLNDNIQSLINNVYPMYLIKEMSLKNMIREQLRTNYKYYKLVDKNIIGIITSEYTYIDNVFLSLMNTSIENIN</sequence>
<dbReference type="EMBL" id="MN739312">
    <property type="protein sequence ID" value="QHS98253.1"/>
    <property type="molecule type" value="Genomic_DNA"/>
</dbReference>
<name>A0A6C0C400_9ZZZZ</name>
<reference evidence="1" key="1">
    <citation type="journal article" date="2020" name="Nature">
        <title>Giant virus diversity and host interactions through global metagenomics.</title>
        <authorList>
            <person name="Schulz F."/>
            <person name="Roux S."/>
            <person name="Paez-Espino D."/>
            <person name="Jungbluth S."/>
            <person name="Walsh D.A."/>
            <person name="Denef V.J."/>
            <person name="McMahon K.D."/>
            <person name="Konstantinidis K.T."/>
            <person name="Eloe-Fadrosh E.A."/>
            <person name="Kyrpides N.C."/>
            <person name="Woyke T."/>
        </authorList>
    </citation>
    <scope>NUCLEOTIDE SEQUENCE</scope>
    <source>
        <strain evidence="1">GVMAG-M-3300020182-84</strain>
    </source>
</reference>
<accession>A0A6C0C400</accession>
<protein>
    <recommendedName>
        <fullName evidence="2">Glycosyltransferase 2-like domain-containing protein</fullName>
    </recommendedName>
</protein>
<evidence type="ECO:0008006" key="2">
    <source>
        <dbReference type="Google" id="ProtNLM"/>
    </source>
</evidence>
<proteinExistence type="predicted"/>
<dbReference type="AlphaFoldDB" id="A0A6C0C400"/>